<sequence>MFGRLSFADIGLFVVMLFGVLLTAFLSSQNSRLKQENSVLSQQVSQFEKQAIATNQRLLKLQEMAELATKKAEKNTALYQQQKNALKVANEKHKNWANQPVPDDVIRVFNTIH</sequence>
<dbReference type="Proteomes" id="UP000254465">
    <property type="component" value="Unassembled WGS sequence"/>
</dbReference>
<proteinExistence type="predicted"/>
<keyword evidence="1" id="KW-0812">Transmembrane</keyword>
<organism evidence="2 3">
    <name type="scientific">Avibacterium paragallinarum</name>
    <name type="common">Haemophilus gallinarum</name>
    <dbReference type="NCBI Taxonomy" id="728"/>
    <lineage>
        <taxon>Bacteria</taxon>
        <taxon>Pseudomonadati</taxon>
        <taxon>Pseudomonadota</taxon>
        <taxon>Gammaproteobacteria</taxon>
        <taxon>Pasteurellales</taxon>
        <taxon>Pasteurellaceae</taxon>
        <taxon>Avibacterium</taxon>
    </lineage>
</organism>
<reference evidence="2 3" key="1">
    <citation type="submission" date="2018-06" db="EMBL/GenBank/DDBJ databases">
        <authorList>
            <consortium name="Pathogen Informatics"/>
            <person name="Doyle S."/>
        </authorList>
    </citation>
    <scope>NUCLEOTIDE SEQUENCE [LARGE SCALE GENOMIC DNA]</scope>
    <source>
        <strain evidence="2 3">NCTC11296</strain>
    </source>
</reference>
<keyword evidence="1" id="KW-0472">Membrane</keyword>
<gene>
    <name evidence="2" type="ORF">NCTC11296_00058</name>
</gene>
<evidence type="ECO:0000313" key="2">
    <source>
        <dbReference type="EMBL" id="STO70179.1"/>
    </source>
</evidence>
<feature type="transmembrane region" description="Helical" evidence="1">
    <location>
        <begin position="6"/>
        <end position="26"/>
    </location>
</feature>
<dbReference type="AlphaFoldDB" id="A0A377I5Z2"/>
<evidence type="ECO:0000313" key="3">
    <source>
        <dbReference type="Proteomes" id="UP000254465"/>
    </source>
</evidence>
<dbReference type="EMBL" id="UGHK01000001">
    <property type="protein sequence ID" value="STO70179.1"/>
    <property type="molecule type" value="Genomic_DNA"/>
</dbReference>
<name>A0A377I5Z2_AVIPA</name>
<dbReference type="RefSeq" id="WP_017807153.1">
    <property type="nucleotide sequence ID" value="NZ_PQVK01000133.1"/>
</dbReference>
<protein>
    <submittedName>
        <fullName evidence="2">Phage lysis regulatory protein, LysB family</fullName>
    </submittedName>
</protein>
<keyword evidence="1" id="KW-1133">Transmembrane helix</keyword>
<evidence type="ECO:0000256" key="1">
    <source>
        <dbReference type="SAM" id="Phobius"/>
    </source>
</evidence>
<accession>A0A377I5Z2</accession>